<gene>
    <name evidence="1" type="ORF">G3R48_06865</name>
</gene>
<evidence type="ECO:0008006" key="3">
    <source>
        <dbReference type="Google" id="ProtNLM"/>
    </source>
</evidence>
<accession>A0ABS5I112</accession>
<evidence type="ECO:0000313" key="1">
    <source>
        <dbReference type="EMBL" id="MBR9727704.1"/>
    </source>
</evidence>
<proteinExistence type="predicted"/>
<dbReference type="RefSeq" id="WP_153661623.1">
    <property type="nucleotide sequence ID" value="NZ_JAAIKR010000004.1"/>
</dbReference>
<protein>
    <recommendedName>
        <fullName evidence="3">PepSY domain-containing protein</fullName>
    </recommendedName>
</protein>
<keyword evidence="2" id="KW-1185">Reference proteome</keyword>
<evidence type="ECO:0000313" key="2">
    <source>
        <dbReference type="Proteomes" id="UP000811844"/>
    </source>
</evidence>
<comment type="caution">
    <text evidence="1">The sequence shown here is derived from an EMBL/GenBank/DDBJ whole genome shotgun (WGS) entry which is preliminary data.</text>
</comment>
<organism evidence="1 2">
    <name type="scientific">Shewanella intestini</name>
    <dbReference type="NCBI Taxonomy" id="2017544"/>
    <lineage>
        <taxon>Bacteria</taxon>
        <taxon>Pseudomonadati</taxon>
        <taxon>Pseudomonadota</taxon>
        <taxon>Gammaproteobacteria</taxon>
        <taxon>Alteromonadales</taxon>
        <taxon>Shewanellaceae</taxon>
        <taxon>Shewanella</taxon>
    </lineage>
</organism>
<sequence>MSWFSSSIISFSILVASTNHLPESIEYDYEHDKAQQLVASGTIISLDKSLQWLGQFCYGQLIDVRLIKTEGTWLYAVEMQLVNGKEIDVRLNATNDMNNSISQLPSECIQNETVTR</sequence>
<name>A0ABS5I112_9GAMM</name>
<dbReference type="Proteomes" id="UP000811844">
    <property type="component" value="Unassembled WGS sequence"/>
</dbReference>
<reference evidence="1 2" key="1">
    <citation type="submission" date="2020-02" db="EMBL/GenBank/DDBJ databases">
        <title>Shewanella WXL01 sp. nov., a marine bacterium isolated from green algae in Luhuitou Fringing Reef (Northern South China Sea).</title>
        <authorList>
            <person name="Wang X."/>
        </authorList>
    </citation>
    <scope>NUCLEOTIDE SEQUENCE [LARGE SCALE GENOMIC DNA]</scope>
    <source>
        <strain evidence="1 2">MCCC 1A01895</strain>
    </source>
</reference>
<dbReference type="EMBL" id="JAAIKR010000004">
    <property type="protein sequence ID" value="MBR9727704.1"/>
    <property type="molecule type" value="Genomic_DNA"/>
</dbReference>